<dbReference type="InterPro" id="IPR004516">
    <property type="entry name" value="HisRS/HisZ"/>
</dbReference>
<evidence type="ECO:0000313" key="3">
    <source>
        <dbReference type="EMBL" id="SVC46568.1"/>
    </source>
</evidence>
<dbReference type="InterPro" id="IPR015807">
    <property type="entry name" value="His-tRNA-ligase"/>
</dbReference>
<proteinExistence type="inferred from homology"/>
<dbReference type="NCBIfam" id="TIGR00442">
    <property type="entry name" value="hisS"/>
    <property type="match status" value="1"/>
</dbReference>
<dbReference type="GO" id="GO:0004821">
    <property type="term" value="F:histidine-tRNA ligase activity"/>
    <property type="evidence" value="ECO:0007669"/>
    <property type="project" value="InterPro"/>
</dbReference>
<dbReference type="InterPro" id="IPR041715">
    <property type="entry name" value="HisRS-like_core"/>
</dbReference>
<dbReference type="GO" id="GO:0006427">
    <property type="term" value="P:histidyl-tRNA aminoacylation"/>
    <property type="evidence" value="ECO:0007669"/>
    <property type="project" value="InterPro"/>
</dbReference>
<comment type="similarity">
    <text evidence="1">Belongs to the class-II aminoacyl-tRNA synthetase family.</text>
</comment>
<accession>A0A382MDF3</accession>
<evidence type="ECO:0000256" key="1">
    <source>
        <dbReference type="ARBA" id="ARBA00008226"/>
    </source>
</evidence>
<dbReference type="GO" id="GO:0005524">
    <property type="term" value="F:ATP binding"/>
    <property type="evidence" value="ECO:0007669"/>
    <property type="project" value="InterPro"/>
</dbReference>
<dbReference type="Gene3D" id="3.30.930.10">
    <property type="entry name" value="Bira Bifunctional Protein, Domain 2"/>
    <property type="match status" value="1"/>
</dbReference>
<evidence type="ECO:0000259" key="2">
    <source>
        <dbReference type="PROSITE" id="PS50862"/>
    </source>
</evidence>
<reference evidence="3" key="1">
    <citation type="submission" date="2018-05" db="EMBL/GenBank/DDBJ databases">
        <authorList>
            <person name="Lanie J.A."/>
            <person name="Ng W.-L."/>
            <person name="Kazmierczak K.M."/>
            <person name="Andrzejewski T.M."/>
            <person name="Davidsen T.M."/>
            <person name="Wayne K.J."/>
            <person name="Tettelin H."/>
            <person name="Glass J.I."/>
            <person name="Rusch D."/>
            <person name="Podicherti R."/>
            <person name="Tsui H.-C.T."/>
            <person name="Winkler M.E."/>
        </authorList>
    </citation>
    <scope>NUCLEOTIDE SEQUENCE</scope>
</reference>
<dbReference type="PROSITE" id="PS50862">
    <property type="entry name" value="AA_TRNA_LIGASE_II"/>
    <property type="match status" value="1"/>
</dbReference>
<dbReference type="InterPro" id="IPR006195">
    <property type="entry name" value="aa-tRNA-synth_II"/>
</dbReference>
<organism evidence="3">
    <name type="scientific">marine metagenome</name>
    <dbReference type="NCBI Taxonomy" id="408172"/>
    <lineage>
        <taxon>unclassified sequences</taxon>
        <taxon>metagenomes</taxon>
        <taxon>ecological metagenomes</taxon>
    </lineage>
</organism>
<name>A0A382MDF3_9ZZZZ</name>
<protein>
    <recommendedName>
        <fullName evidence="2">Aminoacyl-transfer RNA synthetases class-II family profile domain-containing protein</fullName>
    </recommendedName>
</protein>
<sequence>MEKFNIIEKLIKVSANSFGFNEIITPIFESSDLFSKPLGEQSDVVLKEMYTFNDRNNSSLTLRPEYTAPIIRAAISNNLLNKLPAKFFGIGPMFRRERPQKGRFREFYQMNFEIFGTNNTLADAELILLASSILKNIIPNQQFKLHINSLGDRDTLKLFKLELSSFFSKYKNDLSEDSQSKINTNPLRILDSKNPKDIEISKDAPDITNLYSSDAKKKFEEVQALLNETNMSFVVDKTLVRGLDYYCHTVFEFKNNNLGTQNTVIGGGRYDGLIKMIGGPDIPGVGWAGGIE</sequence>
<gene>
    <name evidence="3" type="ORF">METZ01_LOCUS299422</name>
</gene>
<dbReference type="CDD" id="cd00773">
    <property type="entry name" value="HisRS-like_core"/>
    <property type="match status" value="1"/>
</dbReference>
<dbReference type="GO" id="GO:0005737">
    <property type="term" value="C:cytoplasm"/>
    <property type="evidence" value="ECO:0007669"/>
    <property type="project" value="InterPro"/>
</dbReference>
<dbReference type="EMBL" id="UINC01092733">
    <property type="protein sequence ID" value="SVC46568.1"/>
    <property type="molecule type" value="Genomic_DNA"/>
</dbReference>
<dbReference type="PANTHER" id="PTHR43707">
    <property type="entry name" value="HISTIDYL-TRNA SYNTHETASE"/>
    <property type="match status" value="1"/>
</dbReference>
<dbReference type="InterPro" id="IPR045864">
    <property type="entry name" value="aa-tRNA-synth_II/BPL/LPL"/>
</dbReference>
<dbReference type="Pfam" id="PF13393">
    <property type="entry name" value="tRNA-synt_His"/>
    <property type="match status" value="2"/>
</dbReference>
<dbReference type="SUPFAM" id="SSF55681">
    <property type="entry name" value="Class II aaRS and biotin synthetases"/>
    <property type="match status" value="1"/>
</dbReference>
<dbReference type="PANTHER" id="PTHR43707:SF1">
    <property type="entry name" value="HISTIDINE--TRNA LIGASE, MITOCHONDRIAL-RELATED"/>
    <property type="match status" value="1"/>
</dbReference>
<feature type="domain" description="Aminoacyl-transfer RNA synthetases class-II family profile" evidence="2">
    <location>
        <begin position="1"/>
        <end position="117"/>
    </location>
</feature>
<feature type="non-terminal residue" evidence="3">
    <location>
        <position position="292"/>
    </location>
</feature>
<dbReference type="AlphaFoldDB" id="A0A382MDF3"/>